<dbReference type="RefSeq" id="WP_273555584.1">
    <property type="nucleotide sequence ID" value="NZ_JAQRFI010000031.1"/>
</dbReference>
<dbReference type="InterPro" id="IPR051706">
    <property type="entry name" value="Glycosyltransferase_domain"/>
</dbReference>
<protein>
    <submittedName>
        <fullName evidence="2">Glycosyltransferase</fullName>
    </submittedName>
</protein>
<sequence length="388" mass="44854">MKIPKKIHYFWTGNNISESFMENIVIMKSENPGFEINLWVSNKMLILNTFRTITKNCGEVFGCEFDKIRRKKSTENEEDIGVLNHNAFFIREIDEAFKSLTRNFLVLESMFYRNINGYYHNYALASDIARLVILYAEGGIYLDSDVKLKKSNNAVLKKAKFENIDITLGIAFGNVKGDAWKSNCFGGSAIIAAPAESDKILEILNIIKSKININQKPIDINEKEKLLKNQVSSHYAQNPIHPTKQIKLINLANPLEPVNQTSRNNPNNQIGWQDNRYKKYPDGIKDTWITSRVIPEIRFDMAYQNTGPGMYEKYLKDIDKDRRSNDARPSAVFRVEKGKEHLFEKVDASGKWRNVRKIHDIHHDDTEFPSSSNLSLTHHDKLMKFFKK</sequence>
<dbReference type="InterPro" id="IPR007577">
    <property type="entry name" value="GlycoTrfase_DXD_sugar-bd_CS"/>
</dbReference>
<dbReference type="SUPFAM" id="SSF53448">
    <property type="entry name" value="Nucleotide-diphospho-sugar transferases"/>
    <property type="match status" value="1"/>
</dbReference>
<name>A0ABT5LGR3_9GAMM</name>
<organism evidence="2 3">
    <name type="scientific">Xenorhabdus yunnanensis</name>
    <dbReference type="NCBI Taxonomy" id="3025878"/>
    <lineage>
        <taxon>Bacteria</taxon>
        <taxon>Pseudomonadati</taxon>
        <taxon>Pseudomonadota</taxon>
        <taxon>Gammaproteobacteria</taxon>
        <taxon>Enterobacterales</taxon>
        <taxon>Morganellaceae</taxon>
        <taxon>Xenorhabdus</taxon>
    </lineage>
</organism>
<keyword evidence="1" id="KW-0808">Transferase</keyword>
<reference evidence="2 3" key="1">
    <citation type="submission" date="2023-02" db="EMBL/GenBank/DDBJ databases">
        <title>Entomopathogenic bacteria.</title>
        <authorList>
            <person name="Machado R.A."/>
        </authorList>
    </citation>
    <scope>NUCLEOTIDE SEQUENCE [LARGE SCALE GENOMIC DNA]</scope>
    <source>
        <strain evidence="2 3">XENO-10</strain>
    </source>
</reference>
<dbReference type="InterPro" id="IPR029044">
    <property type="entry name" value="Nucleotide-diphossugar_trans"/>
</dbReference>
<dbReference type="PANTHER" id="PTHR32385:SF15">
    <property type="entry name" value="INOSITOL PHOSPHOCERAMIDE MANNOSYLTRANSFERASE 1"/>
    <property type="match status" value="1"/>
</dbReference>
<dbReference type="EMBL" id="JAQRFI010000031">
    <property type="protein sequence ID" value="MDC9590284.1"/>
    <property type="molecule type" value="Genomic_DNA"/>
</dbReference>
<dbReference type="Gene3D" id="3.90.550.20">
    <property type="match status" value="1"/>
</dbReference>
<comment type="caution">
    <text evidence="2">The sequence shown here is derived from an EMBL/GenBank/DDBJ whole genome shotgun (WGS) entry which is preliminary data.</text>
</comment>
<dbReference type="Proteomes" id="UP001217178">
    <property type="component" value="Unassembled WGS sequence"/>
</dbReference>
<proteinExistence type="predicted"/>
<dbReference type="Pfam" id="PF04488">
    <property type="entry name" value="Gly_transf_sug"/>
    <property type="match status" value="1"/>
</dbReference>
<gene>
    <name evidence="2" type="ORF">PSI23_13535</name>
</gene>
<evidence type="ECO:0000313" key="2">
    <source>
        <dbReference type="EMBL" id="MDC9590284.1"/>
    </source>
</evidence>
<dbReference type="PANTHER" id="PTHR32385">
    <property type="entry name" value="MANNOSYL PHOSPHORYLINOSITOL CERAMIDE SYNTHASE"/>
    <property type="match status" value="1"/>
</dbReference>
<accession>A0ABT5LGR3</accession>
<evidence type="ECO:0000256" key="1">
    <source>
        <dbReference type="ARBA" id="ARBA00022679"/>
    </source>
</evidence>
<evidence type="ECO:0000313" key="3">
    <source>
        <dbReference type="Proteomes" id="UP001217178"/>
    </source>
</evidence>
<keyword evidence="3" id="KW-1185">Reference proteome</keyword>